<organism evidence="3 4">
    <name type="scientific">Parvimonas parva</name>
    <dbReference type="NCBI Taxonomy" id="2769485"/>
    <lineage>
        <taxon>Bacteria</taxon>
        <taxon>Bacillati</taxon>
        <taxon>Bacillota</taxon>
        <taxon>Tissierellia</taxon>
        <taxon>Tissierellales</taxon>
        <taxon>Peptoniphilaceae</taxon>
        <taxon>Parvimonas</taxon>
    </lineage>
</organism>
<dbReference type="SUPFAM" id="SSF55781">
    <property type="entry name" value="GAF domain-like"/>
    <property type="match status" value="1"/>
</dbReference>
<dbReference type="PANTHER" id="PTHR21021:SF15">
    <property type="entry name" value="FREE METHIONINE-R-SULFOXIDE REDUCTASE"/>
    <property type="match status" value="1"/>
</dbReference>
<proteinExistence type="inferred from homology"/>
<feature type="domain" description="GAF" evidence="2">
    <location>
        <begin position="22"/>
        <end position="161"/>
    </location>
</feature>
<evidence type="ECO:0000313" key="4">
    <source>
        <dbReference type="Proteomes" id="UP000823123"/>
    </source>
</evidence>
<dbReference type="Gene3D" id="3.30.450.40">
    <property type="match status" value="1"/>
</dbReference>
<dbReference type="Proteomes" id="UP000823123">
    <property type="component" value="Unassembled WGS sequence"/>
</dbReference>
<evidence type="ECO:0000313" key="3">
    <source>
        <dbReference type="EMBL" id="MBK1468911.1"/>
    </source>
</evidence>
<protein>
    <submittedName>
        <fullName evidence="3">GAF domain-containing protein</fullName>
    </submittedName>
</protein>
<name>A0ABS1C9Y5_9FIRM</name>
<evidence type="ECO:0000256" key="1">
    <source>
        <dbReference type="ARBA" id="ARBA00038454"/>
    </source>
</evidence>
<dbReference type="InterPro" id="IPR003018">
    <property type="entry name" value="GAF"/>
</dbReference>
<sequence>MFNPIKYEGTLGEQYSYLIRDLYELCNQETNTIANLSNAVALLNFFLEDINWVGFYILEKETDNLVLAPFQGLPACVRIKVGNGVCGTSASLKKTLNIENVHNFEGHIACDGKSNSEIVIPIFKDEKLFGVLDIDSPIFNRFSKEEETYLEAFVKQLETHI</sequence>
<comment type="similarity">
    <text evidence="1">Belongs to the free Met sulfoxide reductase family.</text>
</comment>
<comment type="caution">
    <text evidence="3">The sequence shown here is derived from an EMBL/GenBank/DDBJ whole genome shotgun (WGS) entry which is preliminary data.</text>
</comment>
<evidence type="ECO:0000259" key="2">
    <source>
        <dbReference type="Pfam" id="PF01590"/>
    </source>
</evidence>
<reference evidence="3 4" key="1">
    <citation type="submission" date="2020-09" db="EMBL/GenBank/DDBJ databases">
        <title>Parvimonas S3374 sp. nov.</title>
        <authorList>
            <person name="Buhl M."/>
        </authorList>
    </citation>
    <scope>NUCLEOTIDE SEQUENCE [LARGE SCALE GENOMIC DNA]</scope>
    <source>
        <strain evidence="3 4">S3374</strain>
    </source>
</reference>
<dbReference type="InterPro" id="IPR029016">
    <property type="entry name" value="GAF-like_dom_sf"/>
</dbReference>
<dbReference type="RefSeq" id="WP_068474076.1">
    <property type="nucleotide sequence ID" value="NZ_JACVDA010000016.1"/>
</dbReference>
<gene>
    <name evidence="3" type="ORF">IBJ83_06235</name>
</gene>
<keyword evidence="4" id="KW-1185">Reference proteome</keyword>
<dbReference type="PANTHER" id="PTHR21021">
    <property type="entry name" value="GAF/PUTATIVE CYTOSKELETAL PROTEIN"/>
    <property type="match status" value="1"/>
</dbReference>
<dbReference type="InterPro" id="IPR051330">
    <property type="entry name" value="Phosphatase_reg/MetRdx"/>
</dbReference>
<accession>A0ABS1C9Y5</accession>
<dbReference type="EMBL" id="JACVDA010000016">
    <property type="protein sequence ID" value="MBK1468911.1"/>
    <property type="molecule type" value="Genomic_DNA"/>
</dbReference>
<dbReference type="Pfam" id="PF01590">
    <property type="entry name" value="GAF"/>
    <property type="match status" value="1"/>
</dbReference>